<evidence type="ECO:0000256" key="2">
    <source>
        <dbReference type="ARBA" id="ARBA00022692"/>
    </source>
</evidence>
<protein>
    <recommendedName>
        <fullName evidence="5">Copper transport protein</fullName>
    </recommendedName>
</protein>
<keyword evidence="5" id="KW-0406">Ion transport</keyword>
<keyword evidence="2 5" id="KW-0812">Transmembrane</keyword>
<evidence type="ECO:0000256" key="3">
    <source>
        <dbReference type="ARBA" id="ARBA00022989"/>
    </source>
</evidence>
<dbReference type="Pfam" id="PF04145">
    <property type="entry name" value="Ctr"/>
    <property type="match status" value="1"/>
</dbReference>
<dbReference type="PANTHER" id="PTHR12483:SF27">
    <property type="entry name" value="COPPER TRANSPORT PROTEIN CTR1"/>
    <property type="match status" value="1"/>
</dbReference>
<dbReference type="InterPro" id="IPR007274">
    <property type="entry name" value="Cop_transporter"/>
</dbReference>
<feature type="transmembrane region" description="Helical" evidence="5">
    <location>
        <begin position="176"/>
        <end position="194"/>
    </location>
</feature>
<evidence type="ECO:0000256" key="5">
    <source>
        <dbReference type="RuleBase" id="RU367022"/>
    </source>
</evidence>
<sequence length="202" mass="21587">MDGMVMPNSPDMTMAPATATSSASLALNVEATDGASASASMGQSASMGMGGMNSYLHFGFGDSFIASFFTPMEASGYVAVIFLLMLLAVLQRILQAFTAKTDHKISEQVKPPHRAEPDTKVGSWIEIEEDVRFAENLSMRLKASVPRAIATSLLQVLNAAMGFLVMLGVMTLNAGYILALLAGVFLAEFALSWCKYLHPTVH</sequence>
<comment type="similarity">
    <text evidence="5">Belongs to the copper transporter (Ctr) (TC 1.A.56) family. SLC31A subfamily.</text>
</comment>
<evidence type="ECO:0000313" key="6">
    <source>
        <dbReference type="EMBL" id="RYN85254.1"/>
    </source>
</evidence>
<keyword evidence="5" id="KW-0186">Copper</keyword>
<evidence type="ECO:0000313" key="7">
    <source>
        <dbReference type="Proteomes" id="UP000293195"/>
    </source>
</evidence>
<dbReference type="Proteomes" id="UP000293195">
    <property type="component" value="Unassembled WGS sequence"/>
</dbReference>
<evidence type="ECO:0000256" key="4">
    <source>
        <dbReference type="ARBA" id="ARBA00023136"/>
    </source>
</evidence>
<name>A0ABY0FP37_9PLEO</name>
<gene>
    <name evidence="6" type="ORF">AA0119_g13254</name>
</gene>
<keyword evidence="7" id="KW-1185">Reference proteome</keyword>
<dbReference type="EMBL" id="PDXF01000189">
    <property type="protein sequence ID" value="RYN85254.1"/>
    <property type="molecule type" value="Genomic_DNA"/>
</dbReference>
<proteinExistence type="inferred from homology"/>
<comment type="subcellular location">
    <subcellularLocation>
        <location evidence="1 5">Membrane</location>
        <topology evidence="1 5">Multi-pass membrane protein</topology>
    </subcellularLocation>
</comment>
<keyword evidence="5" id="KW-0187">Copper transport</keyword>
<feature type="transmembrane region" description="Helical" evidence="5">
    <location>
        <begin position="148"/>
        <end position="170"/>
    </location>
</feature>
<organism evidence="6 7">
    <name type="scientific">Alternaria tenuissima</name>
    <dbReference type="NCBI Taxonomy" id="119927"/>
    <lineage>
        <taxon>Eukaryota</taxon>
        <taxon>Fungi</taxon>
        <taxon>Dikarya</taxon>
        <taxon>Ascomycota</taxon>
        <taxon>Pezizomycotina</taxon>
        <taxon>Dothideomycetes</taxon>
        <taxon>Pleosporomycetidae</taxon>
        <taxon>Pleosporales</taxon>
        <taxon>Pleosporineae</taxon>
        <taxon>Pleosporaceae</taxon>
        <taxon>Alternaria</taxon>
        <taxon>Alternaria sect. Alternaria</taxon>
        <taxon>Alternaria alternata complex</taxon>
    </lineage>
</organism>
<comment type="caution">
    <text evidence="6">The sequence shown here is derived from an EMBL/GenBank/DDBJ whole genome shotgun (WGS) entry which is preliminary data.</text>
</comment>
<reference evidence="7" key="1">
    <citation type="journal article" date="2019" name="bioRxiv">
        <title>Genomics, evolutionary history and diagnostics of the Alternaria alternata species group including apple and Asian pear pathotypes.</title>
        <authorList>
            <person name="Armitage A.D."/>
            <person name="Cockerton H.M."/>
            <person name="Sreenivasaprasad S."/>
            <person name="Woodhall J.W."/>
            <person name="Lane C.R."/>
            <person name="Harrison R.J."/>
            <person name="Clarkson J.P."/>
        </authorList>
    </citation>
    <scope>NUCLEOTIDE SEQUENCE [LARGE SCALE GENOMIC DNA]</scope>
    <source>
        <strain evidence="7">FERA 635</strain>
    </source>
</reference>
<evidence type="ECO:0000256" key="1">
    <source>
        <dbReference type="ARBA" id="ARBA00004141"/>
    </source>
</evidence>
<dbReference type="PANTHER" id="PTHR12483">
    <property type="entry name" value="SOLUTE CARRIER FAMILY 31 COPPER TRANSPORTERS"/>
    <property type="match status" value="1"/>
</dbReference>
<accession>A0ABY0FP37</accession>
<keyword evidence="5" id="KW-0813">Transport</keyword>
<keyword evidence="4 5" id="KW-0472">Membrane</keyword>
<feature type="transmembrane region" description="Helical" evidence="5">
    <location>
        <begin position="63"/>
        <end position="90"/>
    </location>
</feature>
<keyword evidence="3 5" id="KW-1133">Transmembrane helix</keyword>